<dbReference type="PANTHER" id="PTHR35149">
    <property type="entry name" value="SLL5132 PROTEIN"/>
    <property type="match status" value="1"/>
</dbReference>
<dbReference type="PANTHER" id="PTHR35149:SF2">
    <property type="entry name" value="DUF262 DOMAIN-CONTAINING PROTEIN"/>
    <property type="match status" value="1"/>
</dbReference>
<evidence type="ECO:0000313" key="5">
    <source>
        <dbReference type="Proteomes" id="UP000245283"/>
    </source>
</evidence>
<feature type="domain" description="RAMA" evidence="3">
    <location>
        <begin position="579"/>
        <end position="674"/>
    </location>
</feature>
<evidence type="ECO:0000259" key="3">
    <source>
        <dbReference type="Pfam" id="PF18755"/>
    </source>
</evidence>
<accession>A0A2V1K8K2</accession>
<dbReference type="EMBL" id="QETB01000002">
    <property type="protein sequence ID" value="PWF26674.1"/>
    <property type="molecule type" value="Genomic_DNA"/>
</dbReference>
<reference evidence="5" key="1">
    <citation type="submission" date="2018-05" db="EMBL/GenBank/DDBJ databases">
        <authorList>
            <person name="Li Y."/>
        </authorList>
    </citation>
    <scope>NUCLEOTIDE SEQUENCE [LARGE SCALE GENOMIC DNA]</scope>
    <source>
        <strain evidence="5">sk1b4</strain>
    </source>
</reference>
<dbReference type="InterPro" id="IPR040843">
    <property type="entry name" value="RAMA"/>
</dbReference>
<evidence type="ECO:0000259" key="2">
    <source>
        <dbReference type="Pfam" id="PF07510"/>
    </source>
</evidence>
<dbReference type="OrthoDB" id="9798761at2"/>
<protein>
    <recommendedName>
        <fullName evidence="6">DUF262 domain-containing protein</fullName>
    </recommendedName>
</protein>
<gene>
    <name evidence="4" type="ORF">DD236_05130</name>
</gene>
<evidence type="ECO:0008006" key="6">
    <source>
        <dbReference type="Google" id="ProtNLM"/>
    </source>
</evidence>
<proteinExistence type="predicted"/>
<dbReference type="InterPro" id="IPR004919">
    <property type="entry name" value="GmrSD_N"/>
</dbReference>
<dbReference type="Pfam" id="PF03235">
    <property type="entry name" value="GmrSD_N"/>
    <property type="match status" value="1"/>
</dbReference>
<name>A0A2V1K8K2_9ACTO</name>
<comment type="caution">
    <text evidence="4">The sequence shown here is derived from an EMBL/GenBank/DDBJ whole genome shotgun (WGS) entry which is preliminary data.</text>
</comment>
<feature type="domain" description="GmrSD restriction endonucleases N-terminal" evidence="1">
    <location>
        <begin position="21"/>
        <end position="240"/>
    </location>
</feature>
<keyword evidence="5" id="KW-1185">Reference proteome</keyword>
<evidence type="ECO:0000259" key="1">
    <source>
        <dbReference type="Pfam" id="PF03235"/>
    </source>
</evidence>
<evidence type="ECO:0000313" key="4">
    <source>
        <dbReference type="EMBL" id="PWF26674.1"/>
    </source>
</evidence>
<dbReference type="Pfam" id="PF07510">
    <property type="entry name" value="GmrSD_C"/>
    <property type="match status" value="1"/>
</dbReference>
<dbReference type="Proteomes" id="UP000245283">
    <property type="component" value="Unassembled WGS sequence"/>
</dbReference>
<dbReference type="AlphaFoldDB" id="A0A2V1K8K2"/>
<feature type="domain" description="GmrSD restriction endonucleases C-terminal" evidence="2">
    <location>
        <begin position="467"/>
        <end position="549"/>
    </location>
</feature>
<organism evidence="4 5">
    <name type="scientific">Ancrocorticia populi</name>
    <dbReference type="NCBI Taxonomy" id="2175228"/>
    <lineage>
        <taxon>Bacteria</taxon>
        <taxon>Bacillati</taxon>
        <taxon>Actinomycetota</taxon>
        <taxon>Actinomycetes</taxon>
        <taxon>Actinomycetales</taxon>
        <taxon>Actinomycetaceae</taxon>
        <taxon>Ancrocorticia</taxon>
    </lineage>
</organism>
<dbReference type="InterPro" id="IPR011089">
    <property type="entry name" value="GmrSD_C"/>
</dbReference>
<dbReference type="Pfam" id="PF18755">
    <property type="entry name" value="RAMA"/>
    <property type="match status" value="1"/>
</dbReference>
<sequence length="675" mass="76477">MDIAYPTGGGNVALQVQELRLEQLFSEAFLLRIPDFQREYVWETEQAMQLLDDIAEACTRGRSTYFLGSLVLVGSEESGATWDVIDGQQRITTLMLLLASLRDLEDDDQFRESLDYRLNDPGDPVVGRKASPRLVLRELDREFVRTYVQEGSVEELFALSYEDTSTHAQRRMIENTRAFYDYLDATYDSAERRQIARYLLREVAVVMVGSSDYADAYRMFHVLNDRGIPLGPSDILKARVVSSINADLQAEYAQKWDAITETHGPDFEEFLRNIFIVEQGEPLAGDLIDDFPEKLLAAYEPDRNDEFIEHVLLPYSAIYERIRRPDSRNEKPEVWEELNLLSQYNSREWHAAAMWILRNLDDNPQRQAELLRDLERVIGIDALAHTAHSQRVGRIVQIIRDLKDGTPPTQIFGVSDELRRKAVSNLRGAFATNSPLAKIVLQRANAQAEGLASLPTRRALNAVRVIPSKDPSLKWAGLSPSQQNYWYDRLANIVLTSARPANLRSSSDYSTRRKKILGVGDAYVLTSQLQDLPEWTDDVLNERQTAIVRSICDYWSIRQDSEGIDLTAVEEDRLLLGSRASARGGRQVKNIDLLRVGLIHEGDVFVWERPRLGNSYRVTITAEGRFALEDGTIETSASAAARSVSGTSQSGLKVWRREADGKSLGELNESYLQRA</sequence>